<dbReference type="RefSeq" id="WP_157304644.1">
    <property type="nucleotide sequence ID" value="NZ_WRXN01000001.1"/>
</dbReference>
<evidence type="ECO:0000256" key="3">
    <source>
        <dbReference type="ARBA" id="ARBA00022692"/>
    </source>
</evidence>
<name>A0A7K1TYP2_9BACT</name>
<accession>A0A7K1TYP2</accession>
<dbReference type="AlphaFoldDB" id="A0A7K1TYP2"/>
<comment type="similarity">
    <text evidence="2">Belongs to the peptidase S54 family.</text>
</comment>
<dbReference type="Gene3D" id="1.20.1540.10">
    <property type="entry name" value="Rhomboid-like"/>
    <property type="match status" value="1"/>
</dbReference>
<proteinExistence type="inferred from homology"/>
<feature type="transmembrane region" description="Helical" evidence="7">
    <location>
        <begin position="200"/>
        <end position="216"/>
    </location>
</feature>
<keyword evidence="6 7" id="KW-0472">Membrane</keyword>
<feature type="transmembrane region" description="Helical" evidence="7">
    <location>
        <begin position="175"/>
        <end position="194"/>
    </location>
</feature>
<dbReference type="InterPro" id="IPR022764">
    <property type="entry name" value="Peptidase_S54_rhomboid_dom"/>
</dbReference>
<comment type="subcellular location">
    <subcellularLocation>
        <location evidence="1">Membrane</location>
        <topology evidence="1">Multi-pass membrane protein</topology>
    </subcellularLocation>
</comment>
<sequence length="248" mass="27814">MHTEEREQPSSLSLGEERNMVTQLVLVNVTVFILLFFTEIIYGIEGNPPARFHDDVLRHLLLPADLTRLIHQPWVIITSLFTHTGTLAIFSNMVWLCCFGYVLQDQAGHRRILPLYLFSGLAGMIFYLACMQLIPAFQYIQPFASTTGAAASIMGLAIGATVVAPQYRLLSNLPIPFWIVTVIFIIVNIASFSFGSQDLTSLPALIGGALAGYIYMKRWQKGHDMGQGFNKLLYKITHLFHPKVKVIK</sequence>
<dbReference type="Proteomes" id="UP000461730">
    <property type="component" value="Unassembled WGS sequence"/>
</dbReference>
<evidence type="ECO:0000256" key="4">
    <source>
        <dbReference type="ARBA" id="ARBA00022801"/>
    </source>
</evidence>
<keyword evidence="10" id="KW-1185">Reference proteome</keyword>
<evidence type="ECO:0000259" key="8">
    <source>
        <dbReference type="Pfam" id="PF01694"/>
    </source>
</evidence>
<dbReference type="GO" id="GO:0004252">
    <property type="term" value="F:serine-type endopeptidase activity"/>
    <property type="evidence" value="ECO:0007669"/>
    <property type="project" value="InterPro"/>
</dbReference>
<feature type="transmembrane region" description="Helical" evidence="7">
    <location>
        <begin position="143"/>
        <end position="163"/>
    </location>
</feature>
<evidence type="ECO:0000256" key="5">
    <source>
        <dbReference type="ARBA" id="ARBA00022989"/>
    </source>
</evidence>
<evidence type="ECO:0000256" key="2">
    <source>
        <dbReference type="ARBA" id="ARBA00009045"/>
    </source>
</evidence>
<organism evidence="9 10">
    <name type="scientific">Chitinophaga tropicalis</name>
    <dbReference type="NCBI Taxonomy" id="2683588"/>
    <lineage>
        <taxon>Bacteria</taxon>
        <taxon>Pseudomonadati</taxon>
        <taxon>Bacteroidota</taxon>
        <taxon>Chitinophagia</taxon>
        <taxon>Chitinophagales</taxon>
        <taxon>Chitinophagaceae</taxon>
        <taxon>Chitinophaga</taxon>
    </lineage>
</organism>
<evidence type="ECO:0000313" key="10">
    <source>
        <dbReference type="Proteomes" id="UP000461730"/>
    </source>
</evidence>
<feature type="transmembrane region" description="Helical" evidence="7">
    <location>
        <begin position="21"/>
        <end position="44"/>
    </location>
</feature>
<protein>
    <submittedName>
        <fullName evidence="9">Rhomboid family intramembrane serine protease</fullName>
    </submittedName>
</protein>
<dbReference type="PANTHER" id="PTHR43731">
    <property type="entry name" value="RHOMBOID PROTEASE"/>
    <property type="match status" value="1"/>
</dbReference>
<dbReference type="InterPro" id="IPR035952">
    <property type="entry name" value="Rhomboid-like_sf"/>
</dbReference>
<feature type="transmembrane region" description="Helical" evidence="7">
    <location>
        <begin position="74"/>
        <end position="103"/>
    </location>
</feature>
<feature type="transmembrane region" description="Helical" evidence="7">
    <location>
        <begin position="115"/>
        <end position="137"/>
    </location>
</feature>
<dbReference type="GO" id="GO:0006508">
    <property type="term" value="P:proteolysis"/>
    <property type="evidence" value="ECO:0007669"/>
    <property type="project" value="UniProtKB-KW"/>
</dbReference>
<comment type="caution">
    <text evidence="9">The sequence shown here is derived from an EMBL/GenBank/DDBJ whole genome shotgun (WGS) entry which is preliminary data.</text>
</comment>
<dbReference type="PANTHER" id="PTHR43731:SF14">
    <property type="entry name" value="PRESENILIN-ASSOCIATED RHOMBOID-LIKE PROTEIN, MITOCHONDRIAL"/>
    <property type="match status" value="1"/>
</dbReference>
<gene>
    <name evidence="9" type="ORF">GO493_03120</name>
</gene>
<evidence type="ECO:0000256" key="6">
    <source>
        <dbReference type="ARBA" id="ARBA00023136"/>
    </source>
</evidence>
<keyword evidence="4" id="KW-0378">Hydrolase</keyword>
<dbReference type="EMBL" id="WRXN01000001">
    <property type="protein sequence ID" value="MVT07237.1"/>
    <property type="molecule type" value="Genomic_DNA"/>
</dbReference>
<feature type="domain" description="Peptidase S54 rhomboid" evidence="8">
    <location>
        <begin position="72"/>
        <end position="215"/>
    </location>
</feature>
<keyword evidence="9" id="KW-0645">Protease</keyword>
<evidence type="ECO:0000313" key="9">
    <source>
        <dbReference type="EMBL" id="MVT07237.1"/>
    </source>
</evidence>
<dbReference type="InterPro" id="IPR050925">
    <property type="entry name" value="Rhomboid_protease_S54"/>
</dbReference>
<reference evidence="9 10" key="1">
    <citation type="submission" date="2019-12" db="EMBL/GenBank/DDBJ databases">
        <title>Chitinophaga sp. strain ysch24 (GDMCC 1.1355), whole genome shotgun sequence.</title>
        <authorList>
            <person name="Zhang X."/>
        </authorList>
    </citation>
    <scope>NUCLEOTIDE SEQUENCE [LARGE SCALE GENOMIC DNA]</scope>
    <source>
        <strain evidence="10">ysch24</strain>
    </source>
</reference>
<dbReference type="GO" id="GO:0016020">
    <property type="term" value="C:membrane"/>
    <property type="evidence" value="ECO:0007669"/>
    <property type="project" value="UniProtKB-SubCell"/>
</dbReference>
<evidence type="ECO:0000256" key="1">
    <source>
        <dbReference type="ARBA" id="ARBA00004141"/>
    </source>
</evidence>
<keyword evidence="5 7" id="KW-1133">Transmembrane helix</keyword>
<dbReference type="SUPFAM" id="SSF144091">
    <property type="entry name" value="Rhomboid-like"/>
    <property type="match status" value="1"/>
</dbReference>
<keyword evidence="3 7" id="KW-0812">Transmembrane</keyword>
<dbReference type="Pfam" id="PF01694">
    <property type="entry name" value="Rhomboid"/>
    <property type="match status" value="1"/>
</dbReference>
<evidence type="ECO:0000256" key="7">
    <source>
        <dbReference type="SAM" id="Phobius"/>
    </source>
</evidence>